<sequence>MTLLRERDTSTTHQNNCTLFSMRAVVLEQRERTRKSSKADIERFIEESESKITSLDSQINALVNLRDRERTYVAALRYLISPIHTLPVELLARIFELAIRDYMHVWDVFRISQVCSDWREVAHSTPRLWTRPMRIDLRKDRSGDQEKIYTDGLKTWLTCSAPFTVPISVVLIPMSSRRLTEQILGTAPRWRSLQLIYPPPWFISQLAEASMHNLEELDLGIKDGNFHNYRTEDFDLFKFTTVPRLRRLCLHINSNTLSILVPAAQLTDLILNVHCSNIALDILAQCTNLIHAALRTTGMFSRPHAIQTVPTLSHLRVLSLRFFGSEEHAMSFLDHLPTPALEELSLDFDDASNPSWSEVHFIAFQRQAPNITQLKLWWSRLTSDELRSAICHAPSLTHLELISCHACFDDVLISALCYKPGASPLAPHLHHLRLDDVGDKFTPNVLADMIVSRWRTGDELVPSHRIPPPVPHWTRVEFSGGYFGPLNGFKDLPSNVLIY</sequence>
<dbReference type="SUPFAM" id="SSF81383">
    <property type="entry name" value="F-box domain"/>
    <property type="match status" value="1"/>
</dbReference>
<evidence type="ECO:0000259" key="1">
    <source>
        <dbReference type="Pfam" id="PF12937"/>
    </source>
</evidence>
<protein>
    <recommendedName>
        <fullName evidence="1">F-box domain-containing protein</fullName>
    </recommendedName>
</protein>
<dbReference type="EMBL" id="JACAZH010000041">
    <property type="protein sequence ID" value="KAF7335329.1"/>
    <property type="molecule type" value="Genomic_DNA"/>
</dbReference>
<accession>A0A8H6X7C2</accession>
<dbReference type="SUPFAM" id="SSF52047">
    <property type="entry name" value="RNI-like"/>
    <property type="match status" value="1"/>
</dbReference>
<dbReference type="Gene3D" id="3.80.10.10">
    <property type="entry name" value="Ribonuclease Inhibitor"/>
    <property type="match status" value="1"/>
</dbReference>
<organism evidence="2 3">
    <name type="scientific">Mycena sanguinolenta</name>
    <dbReference type="NCBI Taxonomy" id="230812"/>
    <lineage>
        <taxon>Eukaryota</taxon>
        <taxon>Fungi</taxon>
        <taxon>Dikarya</taxon>
        <taxon>Basidiomycota</taxon>
        <taxon>Agaricomycotina</taxon>
        <taxon>Agaricomycetes</taxon>
        <taxon>Agaricomycetidae</taxon>
        <taxon>Agaricales</taxon>
        <taxon>Marasmiineae</taxon>
        <taxon>Mycenaceae</taxon>
        <taxon>Mycena</taxon>
    </lineage>
</organism>
<evidence type="ECO:0000313" key="2">
    <source>
        <dbReference type="EMBL" id="KAF7335329.1"/>
    </source>
</evidence>
<dbReference type="PANTHER" id="PTHR38926:SF5">
    <property type="entry name" value="F-BOX AND LEUCINE-RICH REPEAT PROTEIN 6"/>
    <property type="match status" value="1"/>
</dbReference>
<dbReference type="InterPro" id="IPR001810">
    <property type="entry name" value="F-box_dom"/>
</dbReference>
<dbReference type="OrthoDB" id="3005190at2759"/>
<evidence type="ECO:0000313" key="3">
    <source>
        <dbReference type="Proteomes" id="UP000623467"/>
    </source>
</evidence>
<dbReference type="InterPro" id="IPR032675">
    <property type="entry name" value="LRR_dom_sf"/>
</dbReference>
<dbReference type="Gene3D" id="1.20.1280.50">
    <property type="match status" value="1"/>
</dbReference>
<proteinExistence type="predicted"/>
<dbReference type="PANTHER" id="PTHR38926">
    <property type="entry name" value="F-BOX DOMAIN CONTAINING PROTEIN, EXPRESSED"/>
    <property type="match status" value="1"/>
</dbReference>
<comment type="caution">
    <text evidence="2">The sequence shown here is derived from an EMBL/GenBank/DDBJ whole genome shotgun (WGS) entry which is preliminary data.</text>
</comment>
<gene>
    <name evidence="2" type="ORF">MSAN_02343700</name>
</gene>
<dbReference type="Pfam" id="PF12937">
    <property type="entry name" value="F-box-like"/>
    <property type="match status" value="1"/>
</dbReference>
<dbReference type="Proteomes" id="UP000623467">
    <property type="component" value="Unassembled WGS sequence"/>
</dbReference>
<feature type="domain" description="F-box" evidence="1">
    <location>
        <begin position="84"/>
        <end position="132"/>
    </location>
</feature>
<keyword evidence="3" id="KW-1185">Reference proteome</keyword>
<dbReference type="AlphaFoldDB" id="A0A8H6X7C2"/>
<reference evidence="2" key="1">
    <citation type="submission" date="2020-05" db="EMBL/GenBank/DDBJ databases">
        <title>Mycena genomes resolve the evolution of fungal bioluminescence.</title>
        <authorList>
            <person name="Tsai I.J."/>
        </authorList>
    </citation>
    <scope>NUCLEOTIDE SEQUENCE</scope>
    <source>
        <strain evidence="2">160909Yilan</strain>
    </source>
</reference>
<dbReference type="InterPro" id="IPR036047">
    <property type="entry name" value="F-box-like_dom_sf"/>
</dbReference>
<name>A0A8H6X7C2_9AGAR</name>